<dbReference type="Proteomes" id="UP000008037">
    <property type="component" value="Chromosome"/>
</dbReference>
<reference evidence="1 2" key="1">
    <citation type="journal article" date="2012" name="Environ. Microbiol.">
        <title>The genome of the ammonia-oxidizing Candidatus Nitrososphaera gargensis: insights into metabolic versatility and environmental adaptations.</title>
        <authorList>
            <person name="Spang A."/>
            <person name="Poehlein A."/>
            <person name="Offre P."/>
            <person name="Zumbragel S."/>
            <person name="Haider S."/>
            <person name="Rychlik N."/>
            <person name="Nowka B."/>
            <person name="Schmeisser C."/>
            <person name="Lebedeva E.V."/>
            <person name="Rattei T."/>
            <person name="Bohm C."/>
            <person name="Schmid M."/>
            <person name="Galushko A."/>
            <person name="Hatzenpichler R."/>
            <person name="Weinmaier T."/>
            <person name="Daniel R."/>
            <person name="Schleper C."/>
            <person name="Spieck E."/>
            <person name="Streit W."/>
            <person name="Wagner M."/>
        </authorList>
    </citation>
    <scope>NUCLEOTIDE SEQUENCE [LARGE SCALE GENOMIC DNA]</scope>
    <source>
        <strain evidence="2">Ga9.2</strain>
    </source>
</reference>
<evidence type="ECO:0008006" key="3">
    <source>
        <dbReference type="Google" id="ProtNLM"/>
    </source>
</evidence>
<dbReference type="BioCyc" id="CNIT1237085:G1324-440-MONOMER"/>
<dbReference type="InParanoid" id="K0IF09"/>
<sequence>MNRSIDDVFDFFNDPMGMEIGGAAKSVTKDNDGSWTFDHSIAGESRIKHAPIREAGVLDHVFTGEGLEWNVYVRMIPNYGGTTVVWTFVKPDGLSDEQFGRQLRGFDPGIILWKQALEGGRN</sequence>
<dbReference type="KEGG" id="nga:Ngar_c04410"/>
<dbReference type="EMBL" id="CP002408">
    <property type="protein sequence ID" value="AFU57388.1"/>
    <property type="molecule type" value="Genomic_DNA"/>
</dbReference>
<keyword evidence="2" id="KW-1185">Reference proteome</keyword>
<dbReference type="Gene3D" id="3.30.530.20">
    <property type="match status" value="1"/>
</dbReference>
<organism evidence="1 2">
    <name type="scientific">Nitrososphaera gargensis (strain Ga9.2)</name>
    <dbReference type="NCBI Taxonomy" id="1237085"/>
    <lineage>
        <taxon>Archaea</taxon>
        <taxon>Nitrososphaerota</taxon>
        <taxon>Nitrososphaeria</taxon>
        <taxon>Nitrososphaerales</taxon>
        <taxon>Nitrososphaeraceae</taxon>
        <taxon>Nitrososphaera</taxon>
    </lineage>
</organism>
<dbReference type="STRING" id="1237085.Ngar_c04410"/>
<gene>
    <name evidence="1" type="ordered locus">Ngar_c04410</name>
</gene>
<accession>K0IF09</accession>
<dbReference type="OrthoDB" id="7552at2157"/>
<proteinExistence type="predicted"/>
<dbReference type="SUPFAM" id="SSF55961">
    <property type="entry name" value="Bet v1-like"/>
    <property type="match status" value="1"/>
</dbReference>
<evidence type="ECO:0000313" key="2">
    <source>
        <dbReference type="Proteomes" id="UP000008037"/>
    </source>
</evidence>
<dbReference type="InterPro" id="IPR023393">
    <property type="entry name" value="START-like_dom_sf"/>
</dbReference>
<dbReference type="RefSeq" id="WP_015017934.1">
    <property type="nucleotide sequence ID" value="NC_018719.1"/>
</dbReference>
<dbReference type="GeneID" id="13796616"/>
<dbReference type="AlphaFoldDB" id="K0IF09"/>
<name>K0IF09_NITGG</name>
<dbReference type="HOGENOM" id="CLU_2021573_0_0_2"/>
<protein>
    <recommendedName>
        <fullName evidence="3">Polyketide cyclase/dehydrase</fullName>
    </recommendedName>
</protein>
<evidence type="ECO:0000313" key="1">
    <source>
        <dbReference type="EMBL" id="AFU57388.1"/>
    </source>
</evidence>